<comment type="caution">
    <text evidence="2">The sequence shown here is derived from an EMBL/GenBank/DDBJ whole genome shotgun (WGS) entry which is preliminary data.</text>
</comment>
<evidence type="ECO:0000313" key="3">
    <source>
        <dbReference type="Proteomes" id="UP000266861"/>
    </source>
</evidence>
<reference evidence="2 3" key="1">
    <citation type="submission" date="2018-08" db="EMBL/GenBank/DDBJ databases">
        <title>Genome and evolution of the arbuscular mycorrhizal fungus Diversispora epigaea (formerly Glomus versiforme) and its bacterial endosymbionts.</title>
        <authorList>
            <person name="Sun X."/>
            <person name="Fei Z."/>
            <person name="Harrison M."/>
        </authorList>
    </citation>
    <scope>NUCLEOTIDE SEQUENCE [LARGE SCALE GENOMIC DNA]</scope>
    <source>
        <strain evidence="2 3">IT104</strain>
    </source>
</reference>
<organism evidence="2 3">
    <name type="scientific">Diversispora epigaea</name>
    <dbReference type="NCBI Taxonomy" id="1348612"/>
    <lineage>
        <taxon>Eukaryota</taxon>
        <taxon>Fungi</taxon>
        <taxon>Fungi incertae sedis</taxon>
        <taxon>Mucoromycota</taxon>
        <taxon>Glomeromycotina</taxon>
        <taxon>Glomeromycetes</taxon>
        <taxon>Diversisporales</taxon>
        <taxon>Diversisporaceae</taxon>
        <taxon>Diversispora</taxon>
    </lineage>
</organism>
<dbReference type="EMBL" id="PQFF01000102">
    <property type="protein sequence ID" value="RHZ82544.1"/>
    <property type="molecule type" value="Genomic_DNA"/>
</dbReference>
<accession>A0A397JBM6</accession>
<evidence type="ECO:0000256" key="1">
    <source>
        <dbReference type="SAM" id="MobiDB-lite"/>
    </source>
</evidence>
<name>A0A397JBM6_9GLOM</name>
<dbReference type="OrthoDB" id="2434546at2759"/>
<protein>
    <submittedName>
        <fullName evidence="2">Uncharacterized protein</fullName>
    </submittedName>
</protein>
<feature type="region of interest" description="Disordered" evidence="1">
    <location>
        <begin position="238"/>
        <end position="307"/>
    </location>
</feature>
<dbReference type="Proteomes" id="UP000266861">
    <property type="component" value="Unassembled WGS sequence"/>
</dbReference>
<dbReference type="STRING" id="1348612.A0A397JBM6"/>
<sequence>MTETAGQLLSHVQWVSQNSSNPSCAYPLFPDDVREWVQFFRGVKLASIQYPLPRGQFPIFPTAARPLEIEKDAETRFYSDVLLPVDTLLETQGAIFCRSCPGLLGFPDFILRTNNPIVAKMPLEMTTRFNLNLRGHHLWTVYRCAQQNQIMITDHNFIFKKKILSQVFSAMACNGLHYGILSNYSDTYFLKREETNKTTLYVSRVVQPNDASPTLRECVYYISQLAINDNAGERLSSVDLDNYSSNNDDDPDDSDYSDGYDGPDDSNYSDGSSDNYDDDDYPLRESSKKTGGSKKVVASSSKRITAI</sequence>
<feature type="compositionally biased region" description="Acidic residues" evidence="1">
    <location>
        <begin position="247"/>
        <end position="264"/>
    </location>
</feature>
<dbReference type="AlphaFoldDB" id="A0A397JBM6"/>
<gene>
    <name evidence="2" type="ORF">Glove_109g146</name>
</gene>
<evidence type="ECO:0000313" key="2">
    <source>
        <dbReference type="EMBL" id="RHZ82544.1"/>
    </source>
</evidence>
<keyword evidence="3" id="KW-1185">Reference proteome</keyword>
<proteinExistence type="predicted"/>
<feature type="compositionally biased region" description="Low complexity" evidence="1">
    <location>
        <begin position="289"/>
        <end position="307"/>
    </location>
</feature>
<feature type="compositionally biased region" description="Low complexity" evidence="1">
    <location>
        <begin position="265"/>
        <end position="274"/>
    </location>
</feature>